<dbReference type="EMBL" id="JACAZE010000017">
    <property type="protein sequence ID" value="KAF7296258.1"/>
    <property type="molecule type" value="Genomic_DNA"/>
</dbReference>
<organism evidence="1 2">
    <name type="scientific">Mycena chlorophos</name>
    <name type="common">Agaric fungus</name>
    <name type="synonym">Agaricus chlorophos</name>
    <dbReference type="NCBI Taxonomy" id="658473"/>
    <lineage>
        <taxon>Eukaryota</taxon>
        <taxon>Fungi</taxon>
        <taxon>Dikarya</taxon>
        <taxon>Basidiomycota</taxon>
        <taxon>Agaricomycotina</taxon>
        <taxon>Agaricomycetes</taxon>
        <taxon>Agaricomycetidae</taxon>
        <taxon>Agaricales</taxon>
        <taxon>Marasmiineae</taxon>
        <taxon>Mycenaceae</taxon>
        <taxon>Mycena</taxon>
    </lineage>
</organism>
<evidence type="ECO:0000313" key="1">
    <source>
        <dbReference type="EMBL" id="KAF7296258.1"/>
    </source>
</evidence>
<proteinExistence type="predicted"/>
<reference evidence="1" key="1">
    <citation type="submission" date="2020-05" db="EMBL/GenBank/DDBJ databases">
        <title>Mycena genomes resolve the evolution of fungal bioluminescence.</title>
        <authorList>
            <person name="Tsai I.J."/>
        </authorList>
    </citation>
    <scope>NUCLEOTIDE SEQUENCE</scope>
    <source>
        <strain evidence="1">110903Hualien_Pintung</strain>
    </source>
</reference>
<evidence type="ECO:0000313" key="2">
    <source>
        <dbReference type="Proteomes" id="UP000613580"/>
    </source>
</evidence>
<name>A0A8H6SC86_MYCCL</name>
<protein>
    <submittedName>
        <fullName evidence="1">Uncharacterized protein</fullName>
    </submittedName>
</protein>
<dbReference type="Proteomes" id="UP000613580">
    <property type="component" value="Unassembled WGS sequence"/>
</dbReference>
<comment type="caution">
    <text evidence="1">The sequence shown here is derived from an EMBL/GenBank/DDBJ whole genome shotgun (WGS) entry which is preliminary data.</text>
</comment>
<dbReference type="AlphaFoldDB" id="A0A8H6SC86"/>
<sequence length="235" mass="26192">MYRNHPYRRPQALLRLPVPKTGTALDAVYQRWNAIVASGQLPTYNHETGSVNEIMRPMVEVGNRLVPAGAAAIDATQLFCPCTKPNGDRCAHLVLKRKQGTHDVFEAPAGSPQCVFRIPVPKTRQRRTFNTQAEVDAWYGTSFFSLRVSRRSPEQKAALWSFPRERDTGGGGNAWNSTQECGPVSCCRERGVVAAAQEENALRRSSGKRQRRAADRSWATLAKNIGRFSLALAYY</sequence>
<accession>A0A8H6SC86</accession>
<gene>
    <name evidence="1" type="ORF">HMN09_01095100</name>
</gene>
<keyword evidence="2" id="KW-1185">Reference proteome</keyword>